<gene>
    <name evidence="3" type="ORF">PF007_g20052</name>
</gene>
<dbReference type="EMBL" id="QXFZ01001572">
    <property type="protein sequence ID" value="KAE9088245.1"/>
    <property type="molecule type" value="Genomic_DNA"/>
</dbReference>
<reference evidence="3 4" key="1">
    <citation type="submission" date="2018-08" db="EMBL/GenBank/DDBJ databases">
        <title>Genomic investigation of the strawberry pathogen Phytophthora fragariae indicates pathogenicity is determined by transcriptional variation in three key races.</title>
        <authorList>
            <person name="Adams T.M."/>
            <person name="Armitage A.D."/>
            <person name="Sobczyk M.K."/>
            <person name="Bates H.J."/>
            <person name="Dunwell J.M."/>
            <person name="Nellist C.F."/>
            <person name="Harrison R.J."/>
        </authorList>
    </citation>
    <scope>NUCLEOTIDE SEQUENCE [LARGE SCALE GENOMIC DNA]</scope>
    <source>
        <strain evidence="3 4">NOV-71</strain>
    </source>
</reference>
<accession>A0A6A3R2D7</accession>
<feature type="compositionally biased region" description="Low complexity" evidence="2">
    <location>
        <begin position="86"/>
        <end position="96"/>
    </location>
</feature>
<evidence type="ECO:0000313" key="4">
    <source>
        <dbReference type="Proteomes" id="UP000441208"/>
    </source>
</evidence>
<feature type="coiled-coil region" evidence="1">
    <location>
        <begin position="463"/>
        <end position="525"/>
    </location>
</feature>
<sequence length="635" mass="71188">MALSANETKKRKCDGGQFARGLHKRKNLEAGSASASAEKTATLGKGATTSPTGKTVRKTGAGKATTGKTVRKTGAGKATADKTVRKTGAGKATTGKTVNKTGAGKATTGKIVSKTGAGMAMNQDGSGEIQEMEMVQSLVEQEAATIVSEHPLSIEEVVQAYDALVKMHARWREGKRQLGRRKQGDFKLSASQVELIANRYRMARQTNTTVDYEGALTNKNFHSLNADKLRDQEPYVIAMLRMALEQQRQIEDGNPEKTSDDWADEVVQLKLEHKHEIDAFLQTIRDMEGENLRLKAGRPQTPDNSVQASVKEAGKPNSTINEEVESRKKQINELQTHAKKVEVEKFQLRGQLDQQSAAVISLDSRLVEVRADNAKLKQKVETLETTHATQETLDKRTVELNKQARVQELERATLAQEKKQHAETVEKYKVAHHAWMRDRDATLSELHGLQQENAKIGDYSKAVNEWISKCRNAEREKKDAQNDYNELQCIRANLEKELKDSRHAVQDLEKELNDSRRAVQDLERENADLRLWMRSLDACCDVEIATNKFVSARTAAFQSKWGRERRDFCVAKYEELYPGQGGDLDRQMRAFTSTQNRICHDRDIRHVSHEEFLRTGDDIRDRLADLAVSTAPATL</sequence>
<comment type="caution">
    <text evidence="3">The sequence shown here is derived from an EMBL/GenBank/DDBJ whole genome shotgun (WGS) entry which is preliminary data.</text>
</comment>
<feature type="region of interest" description="Disordered" evidence="2">
    <location>
        <begin position="1"/>
        <end position="96"/>
    </location>
</feature>
<protein>
    <submittedName>
        <fullName evidence="3">Uncharacterized protein</fullName>
    </submittedName>
</protein>
<evidence type="ECO:0000256" key="1">
    <source>
        <dbReference type="SAM" id="Coils"/>
    </source>
</evidence>
<name>A0A6A3R2D7_9STRA</name>
<dbReference type="Proteomes" id="UP000441208">
    <property type="component" value="Unassembled WGS sequence"/>
</dbReference>
<feature type="compositionally biased region" description="Low complexity" evidence="2">
    <location>
        <begin position="52"/>
        <end position="78"/>
    </location>
</feature>
<feature type="coiled-coil region" evidence="1">
    <location>
        <begin position="324"/>
        <end position="386"/>
    </location>
</feature>
<organism evidence="3 4">
    <name type="scientific">Phytophthora fragariae</name>
    <dbReference type="NCBI Taxonomy" id="53985"/>
    <lineage>
        <taxon>Eukaryota</taxon>
        <taxon>Sar</taxon>
        <taxon>Stramenopiles</taxon>
        <taxon>Oomycota</taxon>
        <taxon>Peronosporomycetes</taxon>
        <taxon>Peronosporales</taxon>
        <taxon>Peronosporaceae</taxon>
        <taxon>Phytophthora</taxon>
    </lineage>
</organism>
<keyword evidence="1" id="KW-0175">Coiled coil</keyword>
<evidence type="ECO:0000256" key="2">
    <source>
        <dbReference type="SAM" id="MobiDB-lite"/>
    </source>
</evidence>
<evidence type="ECO:0000313" key="3">
    <source>
        <dbReference type="EMBL" id="KAE9088245.1"/>
    </source>
</evidence>
<proteinExistence type="predicted"/>
<dbReference type="AlphaFoldDB" id="A0A6A3R2D7"/>